<dbReference type="InterPro" id="IPR036514">
    <property type="entry name" value="SGNH_hydro_sf"/>
</dbReference>
<dbReference type="Proteomes" id="UP001241603">
    <property type="component" value="Unassembled WGS sequence"/>
</dbReference>
<feature type="domain" description="SGNH hydrolase-type esterase" evidence="1">
    <location>
        <begin position="6"/>
        <end position="199"/>
    </location>
</feature>
<name>A0ABU0H8J2_9HYPH</name>
<dbReference type="InterPro" id="IPR051532">
    <property type="entry name" value="Ester_Hydrolysis_Enzymes"/>
</dbReference>
<gene>
    <name evidence="2" type="ORF">QO014_003027</name>
</gene>
<evidence type="ECO:0000259" key="1">
    <source>
        <dbReference type="Pfam" id="PF13472"/>
    </source>
</evidence>
<dbReference type="Pfam" id="PF13472">
    <property type="entry name" value="Lipase_GDSL_2"/>
    <property type="match status" value="1"/>
</dbReference>
<dbReference type="RefSeq" id="WP_266349536.1">
    <property type="nucleotide sequence ID" value="NZ_JAPKNG010000004.1"/>
</dbReference>
<keyword evidence="3" id="KW-1185">Reference proteome</keyword>
<sequence>MKTILAYGDSNTWGAEPQPYRGGGGRFAPDKRWPGIVRKALGADIIVAEEGLNGRTTCLDDPVEGAHKNGKTFLPVALETHAPIDLVVIKLGTNDLKARLSMQAGDIADGAGKLVDMVLQSAAGPGGRAPAVLLVAPAPLSRLSWLAEMFSGGAEKSQRLAAEFDRVAKARSVALLDAGSIVTSSEIDGIHLDEEGQRVLGLAIAERARALLGLGD</sequence>
<proteinExistence type="predicted"/>
<comment type="caution">
    <text evidence="2">The sequence shown here is derived from an EMBL/GenBank/DDBJ whole genome shotgun (WGS) entry which is preliminary data.</text>
</comment>
<dbReference type="SUPFAM" id="SSF52266">
    <property type="entry name" value="SGNH hydrolase"/>
    <property type="match status" value="1"/>
</dbReference>
<accession>A0ABU0H8J2</accession>
<dbReference type="Gene3D" id="3.40.50.1110">
    <property type="entry name" value="SGNH hydrolase"/>
    <property type="match status" value="1"/>
</dbReference>
<dbReference type="PANTHER" id="PTHR30383">
    <property type="entry name" value="THIOESTERASE 1/PROTEASE 1/LYSOPHOSPHOLIPASE L1"/>
    <property type="match status" value="1"/>
</dbReference>
<evidence type="ECO:0000313" key="3">
    <source>
        <dbReference type="Proteomes" id="UP001241603"/>
    </source>
</evidence>
<organism evidence="2 3">
    <name type="scientific">Kaistia dalseonensis</name>
    <dbReference type="NCBI Taxonomy" id="410840"/>
    <lineage>
        <taxon>Bacteria</taxon>
        <taxon>Pseudomonadati</taxon>
        <taxon>Pseudomonadota</taxon>
        <taxon>Alphaproteobacteria</taxon>
        <taxon>Hyphomicrobiales</taxon>
        <taxon>Kaistiaceae</taxon>
        <taxon>Kaistia</taxon>
    </lineage>
</organism>
<dbReference type="CDD" id="cd01839">
    <property type="entry name" value="SGNH_arylesterase_like"/>
    <property type="match status" value="1"/>
</dbReference>
<reference evidence="2 3" key="1">
    <citation type="submission" date="2023-07" db="EMBL/GenBank/DDBJ databases">
        <title>Genomic Encyclopedia of Type Strains, Phase IV (KMG-IV): sequencing the most valuable type-strain genomes for metagenomic binning, comparative biology and taxonomic classification.</title>
        <authorList>
            <person name="Goeker M."/>
        </authorList>
    </citation>
    <scope>NUCLEOTIDE SEQUENCE [LARGE SCALE GENOMIC DNA]</scope>
    <source>
        <strain evidence="2 3">B6-8</strain>
    </source>
</reference>
<protein>
    <submittedName>
        <fullName evidence="2">Lysophospholipase L1-like esterase</fullName>
    </submittedName>
</protein>
<evidence type="ECO:0000313" key="2">
    <source>
        <dbReference type="EMBL" id="MDQ0438632.1"/>
    </source>
</evidence>
<dbReference type="InterPro" id="IPR013830">
    <property type="entry name" value="SGNH_hydro"/>
</dbReference>
<dbReference type="EMBL" id="JAUSVO010000004">
    <property type="protein sequence ID" value="MDQ0438632.1"/>
    <property type="molecule type" value="Genomic_DNA"/>
</dbReference>
<dbReference type="PANTHER" id="PTHR30383:SF29">
    <property type="entry name" value="SGNH HYDROLASE-TYPE ESTERASE DOMAIN-CONTAINING PROTEIN"/>
    <property type="match status" value="1"/>
</dbReference>